<dbReference type="AlphaFoldDB" id="A0A1H7WTN2"/>
<dbReference type="OrthoDB" id="7060496at2"/>
<dbReference type="Proteomes" id="UP000199582">
    <property type="component" value="Unassembled WGS sequence"/>
</dbReference>
<evidence type="ECO:0000313" key="2">
    <source>
        <dbReference type="Proteomes" id="UP000199582"/>
    </source>
</evidence>
<keyword evidence="2" id="KW-1185">Reference proteome</keyword>
<evidence type="ECO:0000313" key="1">
    <source>
        <dbReference type="EMBL" id="SEM24863.1"/>
    </source>
</evidence>
<protein>
    <submittedName>
        <fullName evidence="1">Uncharacterized protein</fullName>
    </submittedName>
</protein>
<sequence>MIAEISRQDVITQCRSALGIEPHNAAVDDAFLAALLRRTAGMLCPCSRTALRAAIVESLSSLHDLDDLPSRIEELTDELIVVGDLLELTDVTTAETDAKGTWVFAAPPAFVERKSGSVFLTGIVPDHDSVLPESLGSRVVYSRNTRYIEPQSEEDLAELLASEGLARLPENAWLKAPKTQTASANLEKAMQRLVSEPTCAQITGLEIIDPETRPTYYRGRWTAPKSQSGTYVSRRPQEFGAPIWCFAELQAGLLVRIIDLPLGTYRWRACDAAWHLQMAIDQENGRPQRYRITDLGNICRLDFFSPLPLWAERRLLVLGEKRPGEKSLFAFEIPTAEIREEEDFLQTNLWLVREDDTGEGRSA</sequence>
<reference evidence="1 2" key="1">
    <citation type="submission" date="2016-10" db="EMBL/GenBank/DDBJ databases">
        <authorList>
            <person name="de Groot N.N."/>
        </authorList>
    </citation>
    <scope>NUCLEOTIDE SEQUENCE [LARGE SCALE GENOMIC DNA]</scope>
    <source>
        <strain evidence="1 2">DSM 100674</strain>
    </source>
</reference>
<gene>
    <name evidence="1" type="ORF">SAMN05443999_1178</name>
</gene>
<dbReference type="RefSeq" id="WP_093039145.1">
    <property type="nucleotide sequence ID" value="NZ_FOAG01000017.1"/>
</dbReference>
<proteinExistence type="predicted"/>
<organism evidence="1 2">
    <name type="scientific">Roseovarius azorensis</name>
    <dbReference type="NCBI Taxonomy" id="1287727"/>
    <lineage>
        <taxon>Bacteria</taxon>
        <taxon>Pseudomonadati</taxon>
        <taxon>Pseudomonadota</taxon>
        <taxon>Alphaproteobacteria</taxon>
        <taxon>Rhodobacterales</taxon>
        <taxon>Roseobacteraceae</taxon>
        <taxon>Roseovarius</taxon>
    </lineage>
</organism>
<name>A0A1H7WTN2_9RHOB</name>
<accession>A0A1H7WTN2</accession>
<dbReference type="STRING" id="1287727.SAMN05443999_1178"/>
<dbReference type="EMBL" id="FOAG01000017">
    <property type="protein sequence ID" value="SEM24863.1"/>
    <property type="molecule type" value="Genomic_DNA"/>
</dbReference>